<evidence type="ECO:0000256" key="1">
    <source>
        <dbReference type="SAM" id="Phobius"/>
    </source>
</evidence>
<name>A0A366EKN6_9BACI</name>
<feature type="transmembrane region" description="Helical" evidence="1">
    <location>
        <begin position="154"/>
        <end position="175"/>
    </location>
</feature>
<dbReference type="Proteomes" id="UP000252118">
    <property type="component" value="Unassembled WGS sequence"/>
</dbReference>
<evidence type="ECO:0000313" key="3">
    <source>
        <dbReference type="Proteomes" id="UP000252118"/>
    </source>
</evidence>
<dbReference type="OrthoDB" id="2427847at2"/>
<keyword evidence="1" id="KW-0472">Membrane</keyword>
<sequence length="205" mass="23769">MTEQWYTIGSFTFPASWGSIIASFILTFLFLFFWNRKASDWYSNSIFTFFLVWKLSVIVVDVQTVMEHPITILYFHGGSIGYWLGLIAALTYIFVKKVDHPSIIIISWMVTVLVYEAVFQMLHHHYLLAGIQVLLNLLILVFSIRKTSDPGGDIWAGQLLVIFTLVQLFLSAFIGGFEFTVTAWTYLIMMTYLIFLLNVRRKHNE</sequence>
<gene>
    <name evidence="2" type="ORF">DET59_1188</name>
</gene>
<proteinExistence type="predicted"/>
<dbReference type="EMBL" id="QNRJ01000018">
    <property type="protein sequence ID" value="RBP02039.1"/>
    <property type="molecule type" value="Genomic_DNA"/>
</dbReference>
<dbReference type="RefSeq" id="WP_113970804.1">
    <property type="nucleotide sequence ID" value="NZ_QNRJ01000018.1"/>
</dbReference>
<feature type="transmembrane region" description="Helical" evidence="1">
    <location>
        <begin position="181"/>
        <end position="199"/>
    </location>
</feature>
<comment type="caution">
    <text evidence="2">The sequence shown here is derived from an EMBL/GenBank/DDBJ whole genome shotgun (WGS) entry which is preliminary data.</text>
</comment>
<feature type="transmembrane region" description="Helical" evidence="1">
    <location>
        <begin position="72"/>
        <end position="95"/>
    </location>
</feature>
<protein>
    <submittedName>
        <fullName evidence="2">Uncharacterized protein</fullName>
    </submittedName>
</protein>
<dbReference type="AlphaFoldDB" id="A0A366EKN6"/>
<feature type="transmembrane region" description="Helical" evidence="1">
    <location>
        <begin position="15"/>
        <end position="34"/>
    </location>
</feature>
<keyword evidence="1" id="KW-0812">Transmembrane</keyword>
<feature type="transmembrane region" description="Helical" evidence="1">
    <location>
        <begin position="125"/>
        <end position="142"/>
    </location>
</feature>
<keyword evidence="1" id="KW-1133">Transmembrane helix</keyword>
<reference evidence="2 3" key="1">
    <citation type="submission" date="2018-06" db="EMBL/GenBank/DDBJ databases">
        <title>Freshwater and sediment microbial communities from various areas in North America, analyzing microbe dynamics in response to fracking.</title>
        <authorList>
            <person name="Lamendella R."/>
        </authorList>
    </citation>
    <scope>NUCLEOTIDE SEQUENCE [LARGE SCALE GENOMIC DNA]</scope>
    <source>
        <strain evidence="2 3">97B</strain>
    </source>
</reference>
<feature type="transmembrane region" description="Helical" evidence="1">
    <location>
        <begin position="102"/>
        <end position="119"/>
    </location>
</feature>
<feature type="transmembrane region" description="Helical" evidence="1">
    <location>
        <begin position="46"/>
        <end position="66"/>
    </location>
</feature>
<evidence type="ECO:0000313" key="2">
    <source>
        <dbReference type="EMBL" id="RBP02039.1"/>
    </source>
</evidence>
<organism evidence="2 3">
    <name type="scientific">Rossellomorea aquimaris</name>
    <dbReference type="NCBI Taxonomy" id="189382"/>
    <lineage>
        <taxon>Bacteria</taxon>
        <taxon>Bacillati</taxon>
        <taxon>Bacillota</taxon>
        <taxon>Bacilli</taxon>
        <taxon>Bacillales</taxon>
        <taxon>Bacillaceae</taxon>
        <taxon>Rossellomorea</taxon>
    </lineage>
</organism>
<accession>A0A366EKN6</accession>